<sequence length="70" mass="8248">MTPFPYVWFWRWRTLEYPGVRAKVPWFGDGVDRSGQACRVVVRGSRNSALLEFEDGYRVITSRAGLRRLR</sequence>
<accession>A0ABS1W1M4</accession>
<evidence type="ECO:0000313" key="1">
    <source>
        <dbReference type="EMBL" id="MBL7260642.1"/>
    </source>
</evidence>
<protein>
    <submittedName>
        <fullName evidence="1">Uncharacterized protein</fullName>
    </submittedName>
</protein>
<reference evidence="1 2" key="1">
    <citation type="submission" date="2021-01" db="EMBL/GenBank/DDBJ databases">
        <title>Actinoplanes sp. nov. LDG1-01 isolated from lichen.</title>
        <authorList>
            <person name="Saeng-In P."/>
            <person name="Phongsopitanun W."/>
            <person name="Kanchanasin P."/>
            <person name="Yuki M."/>
            <person name="Kudo T."/>
            <person name="Ohkuma M."/>
            <person name="Tanasupawat S."/>
        </authorList>
    </citation>
    <scope>NUCLEOTIDE SEQUENCE [LARGE SCALE GENOMIC DNA]</scope>
    <source>
        <strain evidence="1 2">LDG1-01</strain>
    </source>
</reference>
<evidence type="ECO:0000313" key="2">
    <source>
        <dbReference type="Proteomes" id="UP000598996"/>
    </source>
</evidence>
<comment type="caution">
    <text evidence="1">The sequence shown here is derived from an EMBL/GenBank/DDBJ whole genome shotgun (WGS) entry which is preliminary data.</text>
</comment>
<proteinExistence type="predicted"/>
<organism evidence="1 2">
    <name type="scientific">Paractinoplanes lichenicola</name>
    <dbReference type="NCBI Taxonomy" id="2802976"/>
    <lineage>
        <taxon>Bacteria</taxon>
        <taxon>Bacillati</taxon>
        <taxon>Actinomycetota</taxon>
        <taxon>Actinomycetes</taxon>
        <taxon>Micromonosporales</taxon>
        <taxon>Micromonosporaceae</taxon>
        <taxon>Paractinoplanes</taxon>
    </lineage>
</organism>
<dbReference type="RefSeq" id="WP_202997382.1">
    <property type="nucleotide sequence ID" value="NZ_JAENHO010000015.1"/>
</dbReference>
<dbReference type="EMBL" id="JAENHO010000015">
    <property type="protein sequence ID" value="MBL7260642.1"/>
    <property type="molecule type" value="Genomic_DNA"/>
</dbReference>
<name>A0ABS1W1M4_9ACTN</name>
<keyword evidence="2" id="KW-1185">Reference proteome</keyword>
<dbReference type="Proteomes" id="UP000598996">
    <property type="component" value="Unassembled WGS sequence"/>
</dbReference>
<gene>
    <name evidence="1" type="ORF">JKJ07_40755</name>
</gene>